<dbReference type="EC" id="2.1.1.-" evidence="6"/>
<dbReference type="InterPro" id="IPR039772">
    <property type="entry name" value="Bin3-like"/>
</dbReference>
<dbReference type="eggNOG" id="KOG2899">
    <property type="taxonomic scope" value="Eukaryota"/>
</dbReference>
<reference evidence="9" key="1">
    <citation type="submission" date="2003-08" db="EMBL/GenBank/DDBJ databases">
        <authorList>
            <person name="Birren B."/>
            <person name="Nusbaum C."/>
            <person name="Abebe A."/>
            <person name="Abouelleil A."/>
            <person name="Adekoya E."/>
            <person name="Ait-zahra M."/>
            <person name="Allen N."/>
            <person name="Allen T."/>
            <person name="An P."/>
            <person name="Anderson M."/>
            <person name="Anderson S."/>
            <person name="Arachchi H."/>
            <person name="Armbruster J."/>
            <person name="Bachantsang P."/>
            <person name="Baldwin J."/>
            <person name="Barry A."/>
            <person name="Bayul T."/>
            <person name="Blitshsteyn B."/>
            <person name="Bloom T."/>
            <person name="Blye J."/>
            <person name="Boguslavskiy L."/>
            <person name="Borowsky M."/>
            <person name="Boukhgalter B."/>
            <person name="Brunache A."/>
            <person name="Butler J."/>
            <person name="Calixte N."/>
            <person name="Calvo S."/>
            <person name="Camarata J."/>
            <person name="Campo K."/>
            <person name="Chang J."/>
            <person name="Cheshatsang Y."/>
            <person name="Citroen M."/>
            <person name="Collymore A."/>
            <person name="Considine T."/>
            <person name="Cook A."/>
            <person name="Cooke P."/>
            <person name="Corum B."/>
            <person name="Cuomo C."/>
            <person name="David R."/>
            <person name="Dawoe T."/>
            <person name="Degray S."/>
            <person name="Dodge S."/>
            <person name="Dooley K."/>
            <person name="Dorje P."/>
            <person name="Dorjee K."/>
            <person name="Dorris L."/>
            <person name="Duffey N."/>
            <person name="Dupes A."/>
            <person name="Elkins T."/>
            <person name="Engels R."/>
            <person name="Erickson J."/>
            <person name="Farina A."/>
            <person name="Faro S."/>
            <person name="Ferreira P."/>
            <person name="Fischer H."/>
            <person name="Fitzgerald M."/>
            <person name="Foley K."/>
            <person name="Gage D."/>
            <person name="Galagan J."/>
            <person name="Gearin G."/>
            <person name="Gnerre S."/>
            <person name="Gnirke A."/>
            <person name="Goyette A."/>
            <person name="Graham J."/>
            <person name="Grandbois E."/>
            <person name="Gyaltsen K."/>
            <person name="Hafez N."/>
            <person name="Hagopian D."/>
            <person name="Hagos B."/>
            <person name="Hall J."/>
            <person name="Hatcher B."/>
            <person name="Heller A."/>
            <person name="Higgins H."/>
            <person name="Honan T."/>
            <person name="Horn A."/>
            <person name="Houde N."/>
            <person name="Hughes L."/>
            <person name="Hulme W."/>
            <person name="Husby E."/>
            <person name="Iliev I."/>
            <person name="Jaffe D."/>
            <person name="Jones C."/>
            <person name="Kamal M."/>
            <person name="Kamat A."/>
            <person name="Kamvysselis M."/>
            <person name="Karlsson E."/>
            <person name="Kells C."/>
            <person name="Kieu A."/>
            <person name="Kisner P."/>
            <person name="Kodira C."/>
            <person name="Kulbokas E."/>
            <person name="Labutti K."/>
            <person name="Lama D."/>
            <person name="Landers T."/>
            <person name="Leger J."/>
            <person name="Levine S."/>
            <person name="Lewis D."/>
            <person name="Lewis T."/>
            <person name="Lindblad-toh K."/>
            <person name="Liu X."/>
            <person name="Lokyitsang T."/>
            <person name="Lokyitsang Y."/>
            <person name="Lucien O."/>
            <person name="Lui A."/>
            <person name="Ma L.J."/>
            <person name="Mabbitt R."/>
            <person name="Macdonald J."/>
            <person name="Maclean C."/>
            <person name="Major J."/>
            <person name="Manning J."/>
            <person name="Marabella R."/>
            <person name="Maru K."/>
            <person name="Matthews C."/>
            <person name="Mauceli E."/>
            <person name="Mccarthy M."/>
            <person name="Mcdonough S."/>
            <person name="Mcghee T."/>
            <person name="Meldrim J."/>
            <person name="Meneus L."/>
            <person name="Mesirov J."/>
            <person name="Mihalev A."/>
            <person name="Mihova T."/>
            <person name="Mikkelsen T."/>
            <person name="Mlenga V."/>
            <person name="Moru K."/>
            <person name="Mozes J."/>
            <person name="Mulrain L."/>
            <person name="Munson G."/>
            <person name="Naylor J."/>
            <person name="Newes C."/>
            <person name="Nguyen C."/>
            <person name="Nguyen N."/>
            <person name="Nguyen T."/>
            <person name="Nicol R."/>
            <person name="Nielsen C."/>
            <person name="Nizzari M."/>
            <person name="Norbu C."/>
            <person name="Norbu N."/>
            <person name="O'donnell P."/>
            <person name="Okoawo O."/>
            <person name="O'leary S."/>
            <person name="Omotosho B."/>
            <person name="O'neill K."/>
            <person name="Osman S."/>
            <person name="Parker S."/>
            <person name="Perrin D."/>
            <person name="Phunkhang P."/>
            <person name="Piqani B."/>
            <person name="Purcell S."/>
            <person name="Rachupka T."/>
            <person name="Ramasamy U."/>
            <person name="Rameau R."/>
            <person name="Ray V."/>
            <person name="Raymond C."/>
            <person name="Retta R."/>
            <person name="Richardson S."/>
            <person name="Rise C."/>
            <person name="Rodriguez J."/>
            <person name="Rogers J."/>
            <person name="Rogov P."/>
            <person name="Rutman M."/>
            <person name="Schupbach R."/>
            <person name="Seaman C."/>
            <person name="Settipalli S."/>
            <person name="Sharpe T."/>
            <person name="Sheridan J."/>
            <person name="Sherpa N."/>
            <person name="Shi J."/>
            <person name="Smirnov S."/>
            <person name="Smith C."/>
            <person name="Sougnez C."/>
            <person name="Spencer B."/>
            <person name="Stalker J."/>
            <person name="Stange-thomann N."/>
            <person name="Stavropoulos S."/>
            <person name="Stetson K."/>
            <person name="Stone C."/>
            <person name="Stone S."/>
            <person name="Stubbs M."/>
            <person name="Talamas J."/>
            <person name="Tchuinga P."/>
            <person name="Tenzing P."/>
            <person name="Tesfaye S."/>
            <person name="Theodore J."/>
            <person name="Thoulutsang Y."/>
            <person name="Topham K."/>
            <person name="Towey S."/>
            <person name="Tsamla T."/>
            <person name="Tsomo N."/>
            <person name="Vallee D."/>
            <person name="Vassiliev H."/>
            <person name="Venkataraman V."/>
            <person name="Vinson J."/>
            <person name="Vo A."/>
            <person name="Wade C."/>
            <person name="Wang S."/>
            <person name="Wangchuk T."/>
            <person name="Wangdi T."/>
            <person name="Whittaker C."/>
            <person name="Wilkinson J."/>
            <person name="Wu Y."/>
            <person name="Wyman D."/>
            <person name="Yadav S."/>
            <person name="Yang S."/>
            <person name="Yang X."/>
            <person name="Yeager S."/>
            <person name="Yee E."/>
            <person name="Young G."/>
            <person name="Zainoun J."/>
            <person name="Zembeck L."/>
            <person name="Zimmer A."/>
            <person name="Zody M."/>
            <person name="Lander E."/>
        </authorList>
    </citation>
    <scope>NUCLEOTIDE SEQUENCE [LARGE SCALE GENOMIC DNA]</scope>
</reference>
<dbReference type="AlphaFoldDB" id="H2Z7P3"/>
<dbReference type="HOGENOM" id="CLU_004729_2_1_1"/>
<dbReference type="Pfam" id="PF06859">
    <property type="entry name" value="Bin3"/>
    <property type="match status" value="1"/>
</dbReference>
<dbReference type="InterPro" id="IPR029063">
    <property type="entry name" value="SAM-dependent_MTases_sf"/>
</dbReference>
<dbReference type="OMA" id="RFQEPEY"/>
<dbReference type="InParanoid" id="H2Z7P3"/>
<dbReference type="GO" id="GO:0008171">
    <property type="term" value="F:O-methyltransferase activity"/>
    <property type="evidence" value="ECO:0007669"/>
    <property type="project" value="UniProtKB-UniRule"/>
</dbReference>
<reference evidence="8" key="3">
    <citation type="submission" date="2025-09" db="UniProtKB">
        <authorList>
            <consortium name="Ensembl"/>
        </authorList>
    </citation>
    <scope>IDENTIFICATION</scope>
</reference>
<feature type="domain" description="Bin3-type SAM" evidence="7">
    <location>
        <begin position="1"/>
        <end position="159"/>
    </location>
</feature>
<dbReference type="PANTHER" id="PTHR12315:SF0">
    <property type="entry name" value="7SK SNRNA METHYLPHOSPHATE CAPPING ENZYME"/>
    <property type="match status" value="1"/>
</dbReference>
<comment type="similarity">
    <text evidence="1 6">Belongs to the methyltransferase superfamily.</text>
</comment>
<protein>
    <recommendedName>
        <fullName evidence="6">RNA methyltransferase</fullName>
        <ecNumber evidence="6">2.1.1.-</ecNumber>
    </recommendedName>
</protein>
<proteinExistence type="inferred from homology"/>
<accession>H2Z7P3</accession>
<evidence type="ECO:0000256" key="3">
    <source>
        <dbReference type="ARBA" id="ARBA00022679"/>
    </source>
</evidence>
<dbReference type="GO" id="GO:0017069">
    <property type="term" value="F:snRNA binding"/>
    <property type="evidence" value="ECO:0007669"/>
    <property type="project" value="TreeGrafter"/>
</dbReference>
<evidence type="ECO:0000313" key="8">
    <source>
        <dbReference type="Ensembl" id="ENSCSAVP00000013605.1"/>
    </source>
</evidence>
<evidence type="ECO:0000313" key="9">
    <source>
        <dbReference type="Proteomes" id="UP000007875"/>
    </source>
</evidence>
<keyword evidence="4 5" id="KW-0949">S-adenosyl-L-methionine</keyword>
<dbReference type="Proteomes" id="UP000007875">
    <property type="component" value="Unassembled WGS sequence"/>
</dbReference>
<evidence type="ECO:0000259" key="7">
    <source>
        <dbReference type="PROSITE" id="PS51515"/>
    </source>
</evidence>
<dbReference type="Ensembl" id="ENSCSAVT00000013761.1">
    <property type="protein sequence ID" value="ENSCSAVP00000013605.1"/>
    <property type="gene ID" value="ENSCSAVG00000007976.1"/>
</dbReference>
<dbReference type="InterPro" id="IPR024160">
    <property type="entry name" value="BIN3_SAM-bd_dom"/>
</dbReference>
<evidence type="ECO:0000256" key="6">
    <source>
        <dbReference type="RuleBase" id="RU367087"/>
    </source>
</evidence>
<evidence type="ECO:0000256" key="2">
    <source>
        <dbReference type="ARBA" id="ARBA00022603"/>
    </source>
</evidence>
<evidence type="ECO:0000256" key="1">
    <source>
        <dbReference type="ARBA" id="ARBA00008361"/>
    </source>
</evidence>
<dbReference type="PROSITE" id="PS51515">
    <property type="entry name" value="BIN3_SAM"/>
    <property type="match status" value="1"/>
</dbReference>
<keyword evidence="2 6" id="KW-0489">Methyltransferase</keyword>
<dbReference type="SUPFAM" id="SSF53335">
    <property type="entry name" value="S-adenosyl-L-methionine-dependent methyltransferases"/>
    <property type="match status" value="1"/>
</dbReference>
<dbReference type="STRING" id="51511.ENSCSAVP00000013605"/>
<keyword evidence="9" id="KW-1185">Reference proteome</keyword>
<dbReference type="GO" id="GO:0040031">
    <property type="term" value="P:snRNA modification"/>
    <property type="evidence" value="ECO:0007669"/>
    <property type="project" value="TreeGrafter"/>
</dbReference>
<dbReference type="Gene3D" id="3.40.50.150">
    <property type="entry name" value="Vaccinia Virus protein VP39"/>
    <property type="match status" value="1"/>
</dbReference>
<sequence>MAKMFGPIVAPPVETGTDDSARFPNNILFFEGNYVPEVDEIIRFQEPEYDVIMCMSVTKWMHMNWGDAGIKKTFERFFKQLRAGGKLILEPQDWKSYGKKKKLTERIYNHYHSIELLPSMFPDYLINVVGFESVEYLTSTVPNTPVGFKRPIQLYRKPE</sequence>
<dbReference type="GO" id="GO:0032259">
    <property type="term" value="P:methylation"/>
    <property type="evidence" value="ECO:0007669"/>
    <property type="project" value="UniProtKB-KW"/>
</dbReference>
<evidence type="ECO:0000256" key="5">
    <source>
        <dbReference type="PROSITE-ProRule" id="PRU00848"/>
    </source>
</evidence>
<name>H2Z7P3_CIOSA</name>
<dbReference type="PANTHER" id="PTHR12315">
    <property type="entry name" value="BICOID-INTERACTING PROTEIN RELATED"/>
    <property type="match status" value="1"/>
</dbReference>
<dbReference type="GO" id="GO:0008173">
    <property type="term" value="F:RNA methyltransferase activity"/>
    <property type="evidence" value="ECO:0007669"/>
    <property type="project" value="UniProtKB-UniRule"/>
</dbReference>
<dbReference type="GeneTree" id="ENSGT00940000153993"/>
<reference evidence="8" key="2">
    <citation type="submission" date="2025-08" db="UniProtKB">
        <authorList>
            <consortium name="Ensembl"/>
        </authorList>
    </citation>
    <scope>IDENTIFICATION</scope>
</reference>
<keyword evidence="3 6" id="KW-0808">Transferase</keyword>
<organism evidence="8 9">
    <name type="scientific">Ciona savignyi</name>
    <name type="common">Pacific transparent sea squirt</name>
    <dbReference type="NCBI Taxonomy" id="51511"/>
    <lineage>
        <taxon>Eukaryota</taxon>
        <taxon>Metazoa</taxon>
        <taxon>Chordata</taxon>
        <taxon>Tunicata</taxon>
        <taxon>Ascidiacea</taxon>
        <taxon>Phlebobranchia</taxon>
        <taxon>Cionidae</taxon>
        <taxon>Ciona</taxon>
    </lineage>
</organism>
<dbReference type="InterPro" id="IPR010675">
    <property type="entry name" value="Bin3_C"/>
</dbReference>
<evidence type="ECO:0000256" key="4">
    <source>
        <dbReference type="ARBA" id="ARBA00022691"/>
    </source>
</evidence>